<comment type="caution">
    <text evidence="2">The sequence shown here is derived from an EMBL/GenBank/DDBJ whole genome shotgun (WGS) entry which is preliminary data.</text>
</comment>
<dbReference type="Proteomes" id="UP001321453">
    <property type="component" value="Unassembled WGS sequence"/>
</dbReference>
<gene>
    <name evidence="2" type="ORF">QRT05_07195</name>
</gene>
<evidence type="ECO:0000313" key="3">
    <source>
        <dbReference type="Proteomes" id="UP001321453"/>
    </source>
</evidence>
<dbReference type="RefSeq" id="WP_289446382.1">
    <property type="nucleotide sequence ID" value="NZ_JAUCGR010000002.1"/>
</dbReference>
<keyword evidence="3" id="KW-1185">Reference proteome</keyword>
<proteinExistence type="predicted"/>
<dbReference type="EMBL" id="JAUCGR010000002">
    <property type="protein sequence ID" value="MDM7831114.1"/>
    <property type="molecule type" value="Genomic_DNA"/>
</dbReference>
<evidence type="ECO:0000256" key="1">
    <source>
        <dbReference type="SAM" id="MobiDB-lite"/>
    </source>
</evidence>
<protein>
    <submittedName>
        <fullName evidence="2">Uncharacterized protein</fullName>
    </submittedName>
</protein>
<name>A0ABT7S6I0_9CELL</name>
<reference evidence="2 3" key="1">
    <citation type="submission" date="2023-06" db="EMBL/GenBank/DDBJ databases">
        <title>Cellulomonas sp. MW9 Whole genome sequence.</title>
        <authorList>
            <person name="Park S."/>
        </authorList>
    </citation>
    <scope>NUCLEOTIDE SEQUENCE [LARGE SCALE GENOMIC DNA]</scope>
    <source>
        <strain evidence="2 3">MW9</strain>
    </source>
</reference>
<accession>A0ABT7S6I0</accession>
<sequence>MSPPDEVARQGPFPEHRASDGGVRLYEKGGEGVGKDIRTWQISPDGVGFIATPH</sequence>
<evidence type="ECO:0000313" key="2">
    <source>
        <dbReference type="EMBL" id="MDM7831114.1"/>
    </source>
</evidence>
<feature type="compositionally biased region" description="Basic and acidic residues" evidence="1">
    <location>
        <begin position="14"/>
        <end position="30"/>
    </location>
</feature>
<feature type="region of interest" description="Disordered" evidence="1">
    <location>
        <begin position="1"/>
        <end position="30"/>
    </location>
</feature>
<organism evidence="2 3">
    <name type="scientific">Cellulomonas edaphi</name>
    <dbReference type="NCBI Taxonomy" id="3053468"/>
    <lineage>
        <taxon>Bacteria</taxon>
        <taxon>Bacillati</taxon>
        <taxon>Actinomycetota</taxon>
        <taxon>Actinomycetes</taxon>
        <taxon>Micrococcales</taxon>
        <taxon>Cellulomonadaceae</taxon>
        <taxon>Cellulomonas</taxon>
    </lineage>
</organism>